<keyword evidence="2" id="KW-0378">Hydrolase</keyword>
<dbReference type="InterPro" id="IPR036034">
    <property type="entry name" value="PDZ_sf"/>
</dbReference>
<gene>
    <name evidence="2" type="ORF">HER31_15480</name>
</gene>
<accession>A0A6H1UHS2</accession>
<reference evidence="2 3" key="1">
    <citation type="submission" date="2020-04" db="EMBL/GenBank/DDBJ databases">
        <title>Ferrimonas sp. S7 isolated from sea water.</title>
        <authorList>
            <person name="Bae S.S."/>
            <person name="Baek K."/>
        </authorList>
    </citation>
    <scope>NUCLEOTIDE SEQUENCE [LARGE SCALE GENOMIC DNA]</scope>
    <source>
        <strain evidence="2 3">S7</strain>
    </source>
</reference>
<dbReference type="Gene3D" id="2.30.42.10">
    <property type="match status" value="1"/>
</dbReference>
<sequence length="248" mass="27821">MMRAVLWIAVATVVGILLGWLLFRSPECPTCPPQQHNNSEELAMLRMENKMLVAMVRAGLSGDISSHIKSFQSMNRLPNSTSEVQSQQAVTTLQPESFANREHANQLFARLDRADKKLQKQALAEGWASGERLVRERQILWQQARRQLSPFDYMAALHQAGRPNILIIDSLGGQSAAIKQGMQPGDIIWRIDGERVLTRQEYRAQLGSMADDVERVFELRRGDQTVTVTVANPNKTVAVIAQTVEAFE</sequence>
<name>A0A6H1UHS2_9GAMM</name>
<proteinExistence type="predicted"/>
<feature type="domain" description="PDZ" evidence="1">
    <location>
        <begin position="173"/>
        <end position="230"/>
    </location>
</feature>
<dbReference type="GO" id="GO:0006508">
    <property type="term" value="P:proteolysis"/>
    <property type="evidence" value="ECO:0007669"/>
    <property type="project" value="UniProtKB-KW"/>
</dbReference>
<dbReference type="RefSeq" id="WP_168661893.1">
    <property type="nucleotide sequence ID" value="NZ_CP051180.1"/>
</dbReference>
<dbReference type="KEGG" id="fes:HER31_15480"/>
<dbReference type="GO" id="GO:0008233">
    <property type="term" value="F:peptidase activity"/>
    <property type="evidence" value="ECO:0007669"/>
    <property type="project" value="UniProtKB-KW"/>
</dbReference>
<dbReference type="Pfam" id="PF13180">
    <property type="entry name" value="PDZ_2"/>
    <property type="match status" value="1"/>
</dbReference>
<evidence type="ECO:0000259" key="1">
    <source>
        <dbReference type="Pfam" id="PF13180"/>
    </source>
</evidence>
<dbReference type="SUPFAM" id="SSF50156">
    <property type="entry name" value="PDZ domain-like"/>
    <property type="match status" value="1"/>
</dbReference>
<keyword evidence="3" id="KW-1185">Reference proteome</keyword>
<protein>
    <submittedName>
        <fullName evidence="2">Serine protease</fullName>
    </submittedName>
</protein>
<keyword evidence="2" id="KW-0645">Protease</keyword>
<evidence type="ECO:0000313" key="2">
    <source>
        <dbReference type="EMBL" id="QIZ78179.1"/>
    </source>
</evidence>
<dbReference type="Proteomes" id="UP000501602">
    <property type="component" value="Chromosome"/>
</dbReference>
<dbReference type="InterPro" id="IPR001478">
    <property type="entry name" value="PDZ"/>
</dbReference>
<dbReference type="EMBL" id="CP051180">
    <property type="protein sequence ID" value="QIZ78179.1"/>
    <property type="molecule type" value="Genomic_DNA"/>
</dbReference>
<evidence type="ECO:0000313" key="3">
    <source>
        <dbReference type="Proteomes" id="UP000501602"/>
    </source>
</evidence>
<organism evidence="2 3">
    <name type="scientific">Ferrimonas lipolytica</name>
    <dbReference type="NCBI Taxonomy" id="2724191"/>
    <lineage>
        <taxon>Bacteria</taxon>
        <taxon>Pseudomonadati</taxon>
        <taxon>Pseudomonadota</taxon>
        <taxon>Gammaproteobacteria</taxon>
        <taxon>Alteromonadales</taxon>
        <taxon>Ferrimonadaceae</taxon>
        <taxon>Ferrimonas</taxon>
    </lineage>
</organism>
<dbReference type="AlphaFoldDB" id="A0A6H1UHS2"/>